<keyword evidence="4" id="KW-1185">Reference proteome</keyword>
<dbReference type="InterPro" id="IPR050535">
    <property type="entry name" value="DNA_Repair-Maintenance_Comp"/>
</dbReference>
<dbReference type="Pfam" id="PF00149">
    <property type="entry name" value="Metallophos"/>
    <property type="match status" value="1"/>
</dbReference>
<dbReference type="AlphaFoldDB" id="A0A0R1HS08"/>
<dbReference type="InterPro" id="IPR004843">
    <property type="entry name" value="Calcineurin-like_PHP"/>
</dbReference>
<dbReference type="SUPFAM" id="SSF56300">
    <property type="entry name" value="Metallo-dependent phosphatases"/>
    <property type="match status" value="1"/>
</dbReference>
<protein>
    <submittedName>
        <fullName evidence="3">Dna repair exonuclease</fullName>
    </submittedName>
</protein>
<keyword evidence="3" id="KW-0540">Nuclease</keyword>
<dbReference type="EMBL" id="AZCX01000001">
    <property type="protein sequence ID" value="KRK49199.1"/>
    <property type="molecule type" value="Genomic_DNA"/>
</dbReference>
<feature type="domain" description="Calcineurin-like phosphoesterase" evidence="2">
    <location>
        <begin position="21"/>
        <end position="218"/>
    </location>
</feature>
<name>A0A0R1HS08_9LACO</name>
<proteinExistence type="predicted"/>
<dbReference type="InterPro" id="IPR041796">
    <property type="entry name" value="Mre11_N"/>
</dbReference>
<dbReference type="OrthoDB" id="9773856at2"/>
<evidence type="ECO:0000313" key="4">
    <source>
        <dbReference type="Proteomes" id="UP000050911"/>
    </source>
</evidence>
<dbReference type="PANTHER" id="PTHR30337">
    <property type="entry name" value="COMPONENT OF ATP-DEPENDENT DSDNA EXONUCLEASE"/>
    <property type="match status" value="1"/>
</dbReference>
<reference evidence="3 4" key="1">
    <citation type="journal article" date="2015" name="Genome Announc.">
        <title>Expanding the biotechnology potential of lactobacilli through comparative genomics of 213 strains and associated genera.</title>
        <authorList>
            <person name="Sun Z."/>
            <person name="Harris H.M."/>
            <person name="McCann A."/>
            <person name="Guo C."/>
            <person name="Argimon S."/>
            <person name="Zhang W."/>
            <person name="Yang X."/>
            <person name="Jeffery I.B."/>
            <person name="Cooney J.C."/>
            <person name="Kagawa T.F."/>
            <person name="Liu W."/>
            <person name="Song Y."/>
            <person name="Salvetti E."/>
            <person name="Wrobel A."/>
            <person name="Rasinkangas P."/>
            <person name="Parkhill J."/>
            <person name="Rea M.C."/>
            <person name="O'Sullivan O."/>
            <person name="Ritari J."/>
            <person name="Douillard F.P."/>
            <person name="Paul Ross R."/>
            <person name="Yang R."/>
            <person name="Briner A.E."/>
            <person name="Felis G.E."/>
            <person name="de Vos W.M."/>
            <person name="Barrangou R."/>
            <person name="Klaenhammer T.R."/>
            <person name="Caufield P.W."/>
            <person name="Cui Y."/>
            <person name="Zhang H."/>
            <person name="O'Toole P.W."/>
        </authorList>
    </citation>
    <scope>NUCLEOTIDE SEQUENCE [LARGE SCALE GENOMIC DNA]</scope>
    <source>
        <strain evidence="3 4">JCM 15530</strain>
    </source>
</reference>
<dbReference type="InterPro" id="IPR029052">
    <property type="entry name" value="Metallo-depent_PP-like"/>
</dbReference>
<dbReference type="GO" id="GO:0004527">
    <property type="term" value="F:exonuclease activity"/>
    <property type="evidence" value="ECO:0007669"/>
    <property type="project" value="UniProtKB-KW"/>
</dbReference>
<dbReference type="CDD" id="cd00840">
    <property type="entry name" value="MPP_Mre11_N"/>
    <property type="match status" value="1"/>
</dbReference>
<dbReference type="Gene3D" id="3.60.21.10">
    <property type="match status" value="1"/>
</dbReference>
<keyword evidence="3" id="KW-0269">Exonuclease</keyword>
<dbReference type="InterPro" id="IPR014576">
    <property type="entry name" value="Pesterase_YhaO"/>
</dbReference>
<accession>A0A0R1HS08</accession>
<comment type="caution">
    <text evidence="3">The sequence shown here is derived from an EMBL/GenBank/DDBJ whole genome shotgun (WGS) entry which is preliminary data.</text>
</comment>
<sequence>MIEKRRSELLRRFFEKENLVKFIHSADLHLDSPFEGLKQLPDEVWQRVYRSPFLALTKLVDIAIENQVDFVLLAGDLYDQDTQSVAAQLSLKDQLQRLLDHQIAVYLSYGNHDYHPAESASIGIPADVVQFGPAVTTQTLITRDQKRVAISGFSYDQRWLEDDQVPKFPERQNEDYHIGMLHGSVKQGKDSDHYAPFELSELVAKHYDYWALGHIHKPQLLAETPPIVYAGTIQGRHKNEAGPHGFDMVSDETGRLQPTFIPVSPIDWVTLTVSAESTDDDASLIDRIMSQMSQQQSDRFQLSSLIIDNVEVLSPDLLQRLLDGTWQGQLDHEQQRQVATGNAWIYEVTPKPTAPKIEYSELDERFWQAASQNVFTASNLQLTAGKLMQTPFLAAHFAASEVQEQITNRAESLLVQESRQEAAERED</sequence>
<evidence type="ECO:0000313" key="3">
    <source>
        <dbReference type="EMBL" id="KRK49199.1"/>
    </source>
</evidence>
<keyword evidence="1" id="KW-0378">Hydrolase</keyword>
<dbReference type="STRING" id="1302272.FC96_GL000120"/>
<dbReference type="PIRSF" id="PIRSF033091">
    <property type="entry name" value="Pesterase_YhaO"/>
    <property type="match status" value="1"/>
</dbReference>
<dbReference type="PANTHER" id="PTHR30337:SF7">
    <property type="entry name" value="PHOSPHOESTERASE"/>
    <property type="match status" value="1"/>
</dbReference>
<evidence type="ECO:0000259" key="2">
    <source>
        <dbReference type="Pfam" id="PF00149"/>
    </source>
</evidence>
<dbReference type="Proteomes" id="UP000050911">
    <property type="component" value="Unassembled WGS sequence"/>
</dbReference>
<organism evidence="3 4">
    <name type="scientific">Secundilactobacillus kimchicus JCM 15530</name>
    <dbReference type="NCBI Taxonomy" id="1302272"/>
    <lineage>
        <taxon>Bacteria</taxon>
        <taxon>Bacillati</taxon>
        <taxon>Bacillota</taxon>
        <taxon>Bacilli</taxon>
        <taxon>Lactobacillales</taxon>
        <taxon>Lactobacillaceae</taxon>
        <taxon>Secundilactobacillus</taxon>
    </lineage>
</organism>
<gene>
    <name evidence="3" type="ORF">FC96_GL000120</name>
</gene>
<evidence type="ECO:0000256" key="1">
    <source>
        <dbReference type="ARBA" id="ARBA00022801"/>
    </source>
</evidence>
<dbReference type="PATRIC" id="fig|1302272.5.peg.117"/>